<evidence type="ECO:0000313" key="2">
    <source>
        <dbReference type="Proteomes" id="UP000694865"/>
    </source>
</evidence>
<dbReference type="InterPro" id="IPR043160">
    <property type="entry name" value="Dynein_C_barrel"/>
</dbReference>
<feature type="non-terminal residue" evidence="3">
    <location>
        <position position="1"/>
    </location>
</feature>
<name>A0ABM0GIV7_SACKO</name>
<dbReference type="InterPro" id="IPR041228">
    <property type="entry name" value="Dynein_C"/>
</dbReference>
<dbReference type="Pfam" id="PF18199">
    <property type="entry name" value="Dynein_C"/>
    <property type="match status" value="1"/>
</dbReference>
<accession>A0ABM0GIV7</accession>
<dbReference type="Gene3D" id="1.20.1270.280">
    <property type="match status" value="1"/>
</dbReference>
<dbReference type="InterPro" id="IPR026983">
    <property type="entry name" value="DHC"/>
</dbReference>
<dbReference type="PANTHER" id="PTHR22878">
    <property type="entry name" value="DYNEIN HEAVY CHAIN 6, AXONEMAL-LIKE-RELATED"/>
    <property type="match status" value="1"/>
</dbReference>
<evidence type="ECO:0000259" key="1">
    <source>
        <dbReference type="Pfam" id="PF18199"/>
    </source>
</evidence>
<dbReference type="GeneID" id="100366337"/>
<proteinExistence type="predicted"/>
<keyword evidence="2" id="KW-1185">Reference proteome</keyword>
<evidence type="ECO:0000313" key="3">
    <source>
        <dbReference type="RefSeq" id="XP_002730822.2"/>
    </source>
</evidence>
<dbReference type="Gene3D" id="3.10.490.20">
    <property type="match status" value="1"/>
</dbReference>
<dbReference type="PANTHER" id="PTHR22878:SF71">
    <property type="entry name" value="DYNEIN, AXONEMAL, HEAVY CHAIN 3"/>
    <property type="match status" value="1"/>
</dbReference>
<dbReference type="Proteomes" id="UP000694865">
    <property type="component" value="Unplaced"/>
</dbReference>
<sequence>AQGGARSTQQIIEDLASDILSKLPPEFNLEEIQVKYPVLYEESMNTVLVQELIRFNRLTTVIHSSLYDVLKAIKGLVVMSAELEDVFDSMMVGKVPALWAAKSYPSLKPLGSYVHDLILRLQFLRDWITHGMPNVFWLSGFYFTQSFLTGSLQNYARRYKIPIDHLGFEFEVLDQETKMSQKPKDGVYVRGLFIEGARWSRDRKVIGESRPKILFDTVPIIWFKPGDKANFVPQPTYACPVYKSSSRRGVLSTTGHSTNFVLDILLPSDKPESHWRNRGVAMLCQLDD</sequence>
<gene>
    <name evidence="3" type="primary">LOC100366337</name>
</gene>
<feature type="domain" description="Dynein heavy chain C-terminal" evidence="1">
    <location>
        <begin position="4"/>
        <end position="284"/>
    </location>
</feature>
<protein>
    <submittedName>
        <fullName evidence="3">Dynein heavy chain 3, axonemal-like</fullName>
    </submittedName>
</protein>
<dbReference type="RefSeq" id="XP_002730822.2">
    <property type="nucleotide sequence ID" value="XM_002730776.2"/>
</dbReference>
<organism evidence="2 3">
    <name type="scientific">Saccoglossus kowalevskii</name>
    <name type="common">Acorn worm</name>
    <dbReference type="NCBI Taxonomy" id="10224"/>
    <lineage>
        <taxon>Eukaryota</taxon>
        <taxon>Metazoa</taxon>
        <taxon>Hemichordata</taxon>
        <taxon>Enteropneusta</taxon>
        <taxon>Harrimaniidae</taxon>
        <taxon>Saccoglossus</taxon>
    </lineage>
</organism>
<reference evidence="3" key="1">
    <citation type="submission" date="2025-08" db="UniProtKB">
        <authorList>
            <consortium name="RefSeq"/>
        </authorList>
    </citation>
    <scope>IDENTIFICATION</scope>
    <source>
        <tissue evidence="3">Testes</tissue>
    </source>
</reference>